<feature type="compositionally biased region" description="Low complexity" evidence="1">
    <location>
        <begin position="87"/>
        <end position="97"/>
    </location>
</feature>
<evidence type="ECO:0000313" key="3">
    <source>
        <dbReference type="EMBL" id="QMT39676.1"/>
    </source>
</evidence>
<dbReference type="AlphaFoldDB" id="A0A7D7NAN5"/>
<dbReference type="KEGG" id="nsg:H3L94_07280"/>
<dbReference type="InterPro" id="IPR007730">
    <property type="entry name" value="SPOR-like_dom"/>
</dbReference>
<dbReference type="InterPro" id="IPR052521">
    <property type="entry name" value="Cell_div_SPOR-domain"/>
</dbReference>
<dbReference type="InterPro" id="IPR036680">
    <property type="entry name" value="SPOR-like_sf"/>
</dbReference>
<dbReference type="GO" id="GO:0030428">
    <property type="term" value="C:cell septum"/>
    <property type="evidence" value="ECO:0007669"/>
    <property type="project" value="TreeGrafter"/>
</dbReference>
<dbReference type="PANTHER" id="PTHR38687">
    <property type="entry name" value="CELL DIVISION PROTEIN DEDD-RELATED"/>
    <property type="match status" value="1"/>
</dbReference>
<gene>
    <name evidence="3" type="ORF">H3L94_07280</name>
</gene>
<feature type="compositionally biased region" description="Polar residues" evidence="1">
    <location>
        <begin position="47"/>
        <end position="60"/>
    </location>
</feature>
<dbReference type="EMBL" id="CP059567">
    <property type="protein sequence ID" value="QMT39676.1"/>
    <property type="molecule type" value="Genomic_DNA"/>
</dbReference>
<dbReference type="Gene3D" id="3.30.70.1070">
    <property type="entry name" value="Sporulation related repeat"/>
    <property type="match status" value="1"/>
</dbReference>
<dbReference type="RefSeq" id="WP_182121476.1">
    <property type="nucleotide sequence ID" value="NZ_CP059567.1"/>
</dbReference>
<sequence>MPPQYNPRLRRLEEYEQMKRKNRRRLVGALLMAGIAALLLAKVLGGSENTDAPGSITVSDGGTEVSPPAVQVAPADAEEAAARSESETVGEATEAAVPVPPADSEEQDEGKQTRVTVLPNPLTSKTAPVPPESKPAPAPREAAKPADAPPAKAPVSREESAAAPAKTEPPKSESPQPAAQPTPKPAESRAARPPSPQQGEEGRRQNAAKPAGERERRQQAESPARRPAPTASGSPDRREPSKNSRSGLSPEEILNNRAARQAESGRSDPQDILNGRSEPRRTVIQVGAYTSEEQARAVQKRLADAGVSAYVAPSESNGNRLYRVRTGSYPSAVAANQALGKIKAQGLDGMLLER</sequence>
<evidence type="ECO:0000259" key="2">
    <source>
        <dbReference type="PROSITE" id="PS51724"/>
    </source>
</evidence>
<feature type="region of interest" description="Disordered" evidence="1">
    <location>
        <begin position="46"/>
        <end position="281"/>
    </location>
</feature>
<dbReference type="PROSITE" id="PS51724">
    <property type="entry name" value="SPOR"/>
    <property type="match status" value="1"/>
</dbReference>
<accession>A0A7D7NAN5</accession>
<protein>
    <submittedName>
        <fullName evidence="3">SPOR domain-containing protein</fullName>
    </submittedName>
</protein>
<dbReference type="Pfam" id="PF05036">
    <property type="entry name" value="SPOR"/>
    <property type="match status" value="1"/>
</dbReference>
<dbReference type="Proteomes" id="UP000514752">
    <property type="component" value="Chromosome"/>
</dbReference>
<dbReference type="GO" id="GO:0032506">
    <property type="term" value="P:cytokinetic process"/>
    <property type="evidence" value="ECO:0007669"/>
    <property type="project" value="TreeGrafter"/>
</dbReference>
<evidence type="ECO:0000313" key="4">
    <source>
        <dbReference type="Proteomes" id="UP000514752"/>
    </source>
</evidence>
<organism evidence="3 4">
    <name type="scientific">Neisseria shayeganii</name>
    <dbReference type="NCBI Taxonomy" id="607712"/>
    <lineage>
        <taxon>Bacteria</taxon>
        <taxon>Pseudomonadati</taxon>
        <taxon>Pseudomonadota</taxon>
        <taxon>Betaproteobacteria</taxon>
        <taxon>Neisseriales</taxon>
        <taxon>Neisseriaceae</taxon>
        <taxon>Neisseria</taxon>
    </lineage>
</organism>
<dbReference type="SUPFAM" id="SSF110997">
    <property type="entry name" value="Sporulation related repeat"/>
    <property type="match status" value="1"/>
</dbReference>
<feature type="domain" description="SPOR" evidence="2">
    <location>
        <begin position="276"/>
        <end position="354"/>
    </location>
</feature>
<feature type="compositionally biased region" description="Low complexity" evidence="1">
    <location>
        <begin position="64"/>
        <end position="75"/>
    </location>
</feature>
<reference evidence="3 4" key="1">
    <citation type="submission" date="2020-07" db="EMBL/GenBank/DDBJ databases">
        <title>Genomic diversity of species in the Neisseriaceae family.</title>
        <authorList>
            <person name="Vincent A.T."/>
            <person name="Bernet E."/>
            <person name="Veyrier F.J."/>
        </authorList>
    </citation>
    <scope>NUCLEOTIDE SEQUENCE [LARGE SCALE GENOMIC DNA]</scope>
    <source>
        <strain evidence="3 4">DSM 22244</strain>
    </source>
</reference>
<feature type="compositionally biased region" description="Pro residues" evidence="1">
    <location>
        <begin position="128"/>
        <end position="138"/>
    </location>
</feature>
<dbReference type="PANTHER" id="PTHR38687:SF1">
    <property type="entry name" value="CELL DIVISION PROTEIN DEDD"/>
    <property type="match status" value="1"/>
</dbReference>
<name>A0A7D7NAN5_9NEIS</name>
<dbReference type="GO" id="GO:0042834">
    <property type="term" value="F:peptidoglycan binding"/>
    <property type="evidence" value="ECO:0007669"/>
    <property type="project" value="InterPro"/>
</dbReference>
<dbReference type="GO" id="GO:0032153">
    <property type="term" value="C:cell division site"/>
    <property type="evidence" value="ECO:0007669"/>
    <property type="project" value="TreeGrafter"/>
</dbReference>
<proteinExistence type="predicted"/>
<evidence type="ECO:0000256" key="1">
    <source>
        <dbReference type="SAM" id="MobiDB-lite"/>
    </source>
</evidence>